<protein>
    <submittedName>
        <fullName evidence="1">Uncharacterized protein</fullName>
    </submittedName>
</protein>
<organism evidence="1 2">
    <name type="scientific">Prosthecobacter algae</name>
    <dbReference type="NCBI Taxonomy" id="1144682"/>
    <lineage>
        <taxon>Bacteria</taxon>
        <taxon>Pseudomonadati</taxon>
        <taxon>Verrucomicrobiota</taxon>
        <taxon>Verrucomicrobiia</taxon>
        <taxon>Verrucomicrobiales</taxon>
        <taxon>Verrucomicrobiaceae</taxon>
        <taxon>Prosthecobacter</taxon>
    </lineage>
</organism>
<gene>
    <name evidence="1" type="ORF">GCM10023213_07380</name>
</gene>
<comment type="caution">
    <text evidence="1">The sequence shown here is derived from an EMBL/GenBank/DDBJ whole genome shotgun (WGS) entry which is preliminary data.</text>
</comment>
<evidence type="ECO:0000313" key="2">
    <source>
        <dbReference type="Proteomes" id="UP001499852"/>
    </source>
</evidence>
<keyword evidence="2" id="KW-1185">Reference proteome</keyword>
<reference evidence="2" key="1">
    <citation type="journal article" date="2019" name="Int. J. Syst. Evol. Microbiol.">
        <title>The Global Catalogue of Microorganisms (GCM) 10K type strain sequencing project: providing services to taxonomists for standard genome sequencing and annotation.</title>
        <authorList>
            <consortium name="The Broad Institute Genomics Platform"/>
            <consortium name="The Broad Institute Genome Sequencing Center for Infectious Disease"/>
            <person name="Wu L."/>
            <person name="Ma J."/>
        </authorList>
    </citation>
    <scope>NUCLEOTIDE SEQUENCE [LARGE SCALE GENOMIC DNA]</scope>
    <source>
        <strain evidence="2">JCM 18053</strain>
    </source>
</reference>
<dbReference type="EMBL" id="BAABIA010000002">
    <property type="protein sequence ID" value="GAA5134938.1"/>
    <property type="molecule type" value="Genomic_DNA"/>
</dbReference>
<dbReference type="Proteomes" id="UP001499852">
    <property type="component" value="Unassembled WGS sequence"/>
</dbReference>
<evidence type="ECO:0000313" key="1">
    <source>
        <dbReference type="EMBL" id="GAA5134938.1"/>
    </source>
</evidence>
<proteinExistence type="predicted"/>
<sequence>MATLQLVAPTRDFDPKTQTFVPPAIETVPTTIQIVIFTSLIVVKTLTFGVEGQIWLQTSLF</sequence>
<accession>A0ABP9NVA0</accession>
<name>A0ABP9NVA0_9BACT</name>